<dbReference type="OrthoDB" id="8564671at2"/>
<keyword evidence="3" id="KW-1185">Reference proteome</keyword>
<evidence type="ECO:0000313" key="3">
    <source>
        <dbReference type="Proteomes" id="UP000199527"/>
    </source>
</evidence>
<protein>
    <recommendedName>
        <fullName evidence="1">DUF7281 domain-containing protein</fullName>
    </recommendedName>
</protein>
<reference evidence="3" key="1">
    <citation type="submission" date="2016-10" db="EMBL/GenBank/DDBJ databases">
        <authorList>
            <person name="Varghese N."/>
            <person name="Submissions S."/>
        </authorList>
    </citation>
    <scope>NUCLEOTIDE SEQUENCE [LARGE SCALE GENOMIC DNA]</scope>
    <source>
        <strain evidence="3">DSM 23317</strain>
    </source>
</reference>
<dbReference type="RefSeq" id="WP_090364499.1">
    <property type="nucleotide sequence ID" value="NZ_FNEM01000005.1"/>
</dbReference>
<feature type="domain" description="DUF7281" evidence="1">
    <location>
        <begin position="100"/>
        <end position="289"/>
    </location>
</feature>
<accession>A0A1G8R1S2</accession>
<dbReference type="Pfam" id="PF23947">
    <property type="entry name" value="DUF7281"/>
    <property type="match status" value="1"/>
</dbReference>
<organism evidence="2 3">
    <name type="scientific">Ferrimonas sediminum</name>
    <dbReference type="NCBI Taxonomy" id="718193"/>
    <lineage>
        <taxon>Bacteria</taxon>
        <taxon>Pseudomonadati</taxon>
        <taxon>Pseudomonadota</taxon>
        <taxon>Gammaproteobacteria</taxon>
        <taxon>Alteromonadales</taxon>
        <taxon>Ferrimonadaceae</taxon>
        <taxon>Ferrimonas</taxon>
    </lineage>
</organism>
<dbReference type="AlphaFoldDB" id="A0A1G8R1S2"/>
<evidence type="ECO:0000313" key="2">
    <source>
        <dbReference type="EMBL" id="SDJ10922.1"/>
    </source>
</evidence>
<dbReference type="InterPro" id="IPR055705">
    <property type="entry name" value="DUF7281"/>
</dbReference>
<proteinExistence type="predicted"/>
<name>A0A1G8R1S2_9GAMM</name>
<sequence>MLSVPLARTVQGWLGKGQGEVPYGVHARELRYLYPEFGRQQRRKLVFTLDDCFYLSQELKRDGLPHPKSDDFIPAIRSREEWAARRNDEKSRAEAVSRHLVKFNTLGSLKINGNSYPLPEISCAGIDLDWREIDTLEHSHLVMVENLAVMTALSRLMMPQCLRDALFLYRGDIKRHTHTGTAYECFNALSDQCERVVFADFDPAGLAIAHQSGAVQAMLPCSTLWQEILVPGWQELEGPELRWFDQQKQVEWLSKSPDARWAQPALNSMAKQRQTRTQEHLLAHDVALALRAIK</sequence>
<dbReference type="EMBL" id="FNEM01000005">
    <property type="protein sequence ID" value="SDJ10922.1"/>
    <property type="molecule type" value="Genomic_DNA"/>
</dbReference>
<dbReference type="Proteomes" id="UP000199527">
    <property type="component" value="Unassembled WGS sequence"/>
</dbReference>
<evidence type="ECO:0000259" key="1">
    <source>
        <dbReference type="Pfam" id="PF23947"/>
    </source>
</evidence>
<gene>
    <name evidence="2" type="ORF">SAMN04488540_10530</name>
</gene>